<gene>
    <name evidence="2" type="ORF">CLV43_109335</name>
</gene>
<dbReference type="Pfam" id="PF01841">
    <property type="entry name" value="Transglut_core"/>
    <property type="match status" value="1"/>
</dbReference>
<accession>A0A2T0SXI1</accession>
<keyword evidence="3" id="KW-1185">Reference proteome</keyword>
<dbReference type="RefSeq" id="WP_211304612.1">
    <property type="nucleotide sequence ID" value="NZ_PVTF01000009.1"/>
</dbReference>
<dbReference type="Proteomes" id="UP000239494">
    <property type="component" value="Unassembled WGS sequence"/>
</dbReference>
<dbReference type="EMBL" id="PVTF01000009">
    <property type="protein sequence ID" value="PRY38115.1"/>
    <property type="molecule type" value="Genomic_DNA"/>
</dbReference>
<evidence type="ECO:0000259" key="1">
    <source>
        <dbReference type="Pfam" id="PF01841"/>
    </source>
</evidence>
<evidence type="ECO:0000313" key="3">
    <source>
        <dbReference type="Proteomes" id="UP000239494"/>
    </source>
</evidence>
<protein>
    <submittedName>
        <fullName evidence="2">Transglutaminase superfamily protein</fullName>
    </submittedName>
</protein>
<dbReference type="InterPro" id="IPR002931">
    <property type="entry name" value="Transglutaminase-like"/>
</dbReference>
<organism evidence="2 3">
    <name type="scientific">Umezawaea tangerina</name>
    <dbReference type="NCBI Taxonomy" id="84725"/>
    <lineage>
        <taxon>Bacteria</taxon>
        <taxon>Bacillati</taxon>
        <taxon>Actinomycetota</taxon>
        <taxon>Actinomycetes</taxon>
        <taxon>Pseudonocardiales</taxon>
        <taxon>Pseudonocardiaceae</taxon>
        <taxon>Umezawaea</taxon>
    </lineage>
</organism>
<proteinExistence type="predicted"/>
<dbReference type="Gene3D" id="3.10.620.30">
    <property type="match status" value="1"/>
</dbReference>
<dbReference type="SUPFAM" id="SSF54001">
    <property type="entry name" value="Cysteine proteinases"/>
    <property type="match status" value="1"/>
</dbReference>
<comment type="caution">
    <text evidence="2">The sequence shown here is derived from an EMBL/GenBank/DDBJ whole genome shotgun (WGS) entry which is preliminary data.</text>
</comment>
<dbReference type="AlphaFoldDB" id="A0A2T0SXI1"/>
<name>A0A2T0SXI1_9PSEU</name>
<feature type="domain" description="Transglutaminase-like" evidence="1">
    <location>
        <begin position="90"/>
        <end position="146"/>
    </location>
</feature>
<dbReference type="InterPro" id="IPR038765">
    <property type="entry name" value="Papain-like_cys_pep_sf"/>
</dbReference>
<sequence length="287" mass="31526">MSGYTTPGPMTSAGRHSALLEQLPDDLAGLVSAGHGLLIHEHIAPNYGVELSAADRAPVHLRRVEDLLDRIASRDDRPLTEAREPRDRVAGNCRHFTVLLVTALRARGVPARARCGFGGYFGGGTFEDHWVAEYHDAEQDRWVLVDGQIDDVQRGMFPIDFDPLDVPRDRFLVAGDAWLRCRAGTADPDGFGLAVIGETGMWWIAGNLVRDAAALLGTEVLPWDGWGAMPGPDEEITDDLTALFDRLATLTLTPDESAAELRELFLDERLRIPPTVHNHVRGTEDPI</sequence>
<reference evidence="2 3" key="1">
    <citation type="submission" date="2018-03" db="EMBL/GenBank/DDBJ databases">
        <title>Genomic Encyclopedia of Archaeal and Bacterial Type Strains, Phase II (KMG-II): from individual species to whole genera.</title>
        <authorList>
            <person name="Goeker M."/>
        </authorList>
    </citation>
    <scope>NUCLEOTIDE SEQUENCE [LARGE SCALE GENOMIC DNA]</scope>
    <source>
        <strain evidence="2 3">DSM 44720</strain>
    </source>
</reference>
<evidence type="ECO:0000313" key="2">
    <source>
        <dbReference type="EMBL" id="PRY38115.1"/>
    </source>
</evidence>